<gene>
    <name evidence="2" type="ORF">C6P40_002720</name>
</gene>
<proteinExistence type="predicted"/>
<accession>A0A9P6WNZ4</accession>
<evidence type="ECO:0000313" key="2">
    <source>
        <dbReference type="EMBL" id="KAG0690475.1"/>
    </source>
</evidence>
<keyword evidence="3" id="KW-1185">Reference proteome</keyword>
<protein>
    <recommendedName>
        <fullName evidence="1">AD domain-containing protein</fullName>
    </recommendedName>
</protein>
<dbReference type="PROSITE" id="PS52001">
    <property type="entry name" value="AD"/>
    <property type="match status" value="1"/>
</dbReference>
<organism evidence="2 3">
    <name type="scientific">Pichia californica</name>
    <dbReference type="NCBI Taxonomy" id="460514"/>
    <lineage>
        <taxon>Eukaryota</taxon>
        <taxon>Fungi</taxon>
        <taxon>Dikarya</taxon>
        <taxon>Ascomycota</taxon>
        <taxon>Saccharomycotina</taxon>
        <taxon>Pichiomycetes</taxon>
        <taxon>Pichiales</taxon>
        <taxon>Pichiaceae</taxon>
        <taxon>Pichia</taxon>
    </lineage>
</organism>
<dbReference type="AlphaFoldDB" id="A0A9P6WNZ4"/>
<name>A0A9P6WNZ4_9ASCO</name>
<dbReference type="InterPro" id="IPR047574">
    <property type="entry name" value="AD"/>
</dbReference>
<feature type="domain" description="AD" evidence="1">
    <location>
        <begin position="113"/>
        <end position="217"/>
    </location>
</feature>
<dbReference type="EMBL" id="PUHW01000030">
    <property type="protein sequence ID" value="KAG0690475.1"/>
    <property type="molecule type" value="Genomic_DNA"/>
</dbReference>
<evidence type="ECO:0000313" key="3">
    <source>
        <dbReference type="Proteomes" id="UP000697127"/>
    </source>
</evidence>
<comment type="caution">
    <text evidence="2">The sequence shown here is derived from an EMBL/GenBank/DDBJ whole genome shotgun (WGS) entry which is preliminary data.</text>
</comment>
<dbReference type="Proteomes" id="UP000697127">
    <property type="component" value="Unassembled WGS sequence"/>
</dbReference>
<reference evidence="2" key="1">
    <citation type="submission" date="2020-11" db="EMBL/GenBank/DDBJ databases">
        <title>Kefir isolates.</title>
        <authorList>
            <person name="Marcisauskas S."/>
            <person name="Kim Y."/>
            <person name="Blasche S."/>
        </authorList>
    </citation>
    <scope>NUCLEOTIDE SEQUENCE</scope>
    <source>
        <strain evidence="2">Olga-1</strain>
    </source>
</reference>
<sequence length="223" mass="24843">MPGLHPWKETIYGTVHSYCPHSLITLIETPRNSSTSTSTSTSASASSSALALSSSLNPNYSTNSTFIAINVQFVKSIHALEKDKPQSREKININDRFSNKIDAPTFIPTNTLGKTIIKGSKEITKQEIEFKLRRMIKNKKIPDEGKKVLRTLGSIFPIDSITIDESNNIKFLDSDIKIFKPYKSTDVKVIGGDGGIDEQHKLTYIKKTVDKAWEKIEQNKKGG</sequence>
<evidence type="ECO:0000259" key="1">
    <source>
        <dbReference type="PROSITE" id="PS52001"/>
    </source>
</evidence>